<dbReference type="EMBL" id="CM042886">
    <property type="protein sequence ID" value="KAI4340678.1"/>
    <property type="molecule type" value="Genomic_DNA"/>
</dbReference>
<proteinExistence type="predicted"/>
<accession>A0ACB9NV87</accession>
<protein>
    <submittedName>
        <fullName evidence="1">Uncharacterized protein</fullName>
    </submittedName>
</protein>
<evidence type="ECO:0000313" key="1">
    <source>
        <dbReference type="EMBL" id="KAI4340678.1"/>
    </source>
</evidence>
<comment type="caution">
    <text evidence="1">The sequence shown here is derived from an EMBL/GenBank/DDBJ whole genome shotgun (WGS) entry which is preliminary data.</text>
</comment>
<reference evidence="2" key="1">
    <citation type="journal article" date="2023" name="Front. Plant Sci.">
        <title>Chromosomal-level genome assembly of Melastoma candidum provides insights into trichome evolution.</title>
        <authorList>
            <person name="Zhong Y."/>
            <person name="Wu W."/>
            <person name="Sun C."/>
            <person name="Zou P."/>
            <person name="Liu Y."/>
            <person name="Dai S."/>
            <person name="Zhou R."/>
        </authorList>
    </citation>
    <scope>NUCLEOTIDE SEQUENCE [LARGE SCALE GENOMIC DNA]</scope>
</reference>
<name>A0ACB9NV87_9MYRT</name>
<organism evidence="1 2">
    <name type="scientific">Melastoma candidum</name>
    <dbReference type="NCBI Taxonomy" id="119954"/>
    <lineage>
        <taxon>Eukaryota</taxon>
        <taxon>Viridiplantae</taxon>
        <taxon>Streptophyta</taxon>
        <taxon>Embryophyta</taxon>
        <taxon>Tracheophyta</taxon>
        <taxon>Spermatophyta</taxon>
        <taxon>Magnoliopsida</taxon>
        <taxon>eudicotyledons</taxon>
        <taxon>Gunneridae</taxon>
        <taxon>Pentapetalae</taxon>
        <taxon>rosids</taxon>
        <taxon>malvids</taxon>
        <taxon>Myrtales</taxon>
        <taxon>Melastomataceae</taxon>
        <taxon>Melastomatoideae</taxon>
        <taxon>Melastomateae</taxon>
        <taxon>Melastoma</taxon>
    </lineage>
</organism>
<keyword evidence="2" id="KW-1185">Reference proteome</keyword>
<gene>
    <name evidence="1" type="ORF">MLD38_025488</name>
</gene>
<sequence>MHALCIKDEVFELAKTNILKPYIIKAKMLSLITCQSPAVGCLCNPLILLLNTNKSHWNVSLVIISLIRLQPCNIAWS</sequence>
<evidence type="ECO:0000313" key="2">
    <source>
        <dbReference type="Proteomes" id="UP001057402"/>
    </source>
</evidence>
<dbReference type="Proteomes" id="UP001057402">
    <property type="component" value="Chromosome 7"/>
</dbReference>